<dbReference type="PANTHER" id="PTHR24348">
    <property type="entry name" value="SERINE/THREONINE-PROTEIN KINASE UNC-51-RELATED"/>
    <property type="match status" value="1"/>
</dbReference>
<dbReference type="PANTHER" id="PTHR24348:SF22">
    <property type="entry name" value="NON-SPECIFIC SERINE_THREONINE PROTEIN KINASE"/>
    <property type="match status" value="1"/>
</dbReference>
<organism evidence="6 7">
    <name type="scientific">Paramecium primaurelia</name>
    <dbReference type="NCBI Taxonomy" id="5886"/>
    <lineage>
        <taxon>Eukaryota</taxon>
        <taxon>Sar</taxon>
        <taxon>Alveolata</taxon>
        <taxon>Ciliophora</taxon>
        <taxon>Intramacronucleata</taxon>
        <taxon>Oligohymenophorea</taxon>
        <taxon>Peniculida</taxon>
        <taxon>Parameciidae</taxon>
        <taxon>Paramecium</taxon>
    </lineage>
</organism>
<name>A0A8S1KQA9_PARPR</name>
<keyword evidence="2" id="KW-0547">Nucleotide-binding</keyword>
<dbReference type="Proteomes" id="UP000688137">
    <property type="component" value="Unassembled WGS sequence"/>
</dbReference>
<keyword evidence="7" id="KW-1185">Reference proteome</keyword>
<evidence type="ECO:0000259" key="5">
    <source>
        <dbReference type="PROSITE" id="PS50011"/>
    </source>
</evidence>
<dbReference type="PROSITE" id="PS00108">
    <property type="entry name" value="PROTEIN_KINASE_ST"/>
    <property type="match status" value="1"/>
</dbReference>
<evidence type="ECO:0000256" key="1">
    <source>
        <dbReference type="ARBA" id="ARBA00022679"/>
    </source>
</evidence>
<dbReference type="PROSITE" id="PS50011">
    <property type="entry name" value="PROTEIN_KINASE_DOM"/>
    <property type="match status" value="1"/>
</dbReference>
<feature type="domain" description="Protein kinase" evidence="5">
    <location>
        <begin position="13"/>
        <end position="286"/>
    </location>
</feature>
<dbReference type="GO" id="GO:0010506">
    <property type="term" value="P:regulation of autophagy"/>
    <property type="evidence" value="ECO:0007669"/>
    <property type="project" value="InterPro"/>
</dbReference>
<dbReference type="GO" id="GO:0005829">
    <property type="term" value="C:cytosol"/>
    <property type="evidence" value="ECO:0007669"/>
    <property type="project" value="TreeGrafter"/>
</dbReference>
<evidence type="ECO:0000256" key="2">
    <source>
        <dbReference type="ARBA" id="ARBA00022741"/>
    </source>
</evidence>
<proteinExistence type="predicted"/>
<dbReference type="GO" id="GO:0005524">
    <property type="term" value="F:ATP binding"/>
    <property type="evidence" value="ECO:0007669"/>
    <property type="project" value="UniProtKB-KW"/>
</dbReference>
<comment type="caution">
    <text evidence="6">The sequence shown here is derived from an EMBL/GenBank/DDBJ whole genome shotgun (WGS) entry which is preliminary data.</text>
</comment>
<gene>
    <name evidence="6" type="ORF">PPRIM_AZ9-3.1.T0220327</name>
</gene>
<dbReference type="EMBL" id="CAJJDM010000020">
    <property type="protein sequence ID" value="CAD8054986.1"/>
    <property type="molecule type" value="Genomic_DNA"/>
</dbReference>
<dbReference type="InterPro" id="IPR000719">
    <property type="entry name" value="Prot_kinase_dom"/>
</dbReference>
<accession>A0A8S1KQA9</accession>
<dbReference type="GO" id="GO:0005776">
    <property type="term" value="C:autophagosome"/>
    <property type="evidence" value="ECO:0007669"/>
    <property type="project" value="TreeGrafter"/>
</dbReference>
<dbReference type="InterPro" id="IPR045269">
    <property type="entry name" value="Atg1-like"/>
</dbReference>
<dbReference type="AlphaFoldDB" id="A0A8S1KQA9"/>
<keyword evidence="1" id="KW-0808">Transferase</keyword>
<reference evidence="6" key="1">
    <citation type="submission" date="2021-01" db="EMBL/GenBank/DDBJ databases">
        <authorList>
            <consortium name="Genoscope - CEA"/>
            <person name="William W."/>
        </authorList>
    </citation>
    <scope>NUCLEOTIDE SEQUENCE</scope>
</reference>
<dbReference type="InterPro" id="IPR008271">
    <property type="entry name" value="Ser/Thr_kinase_AS"/>
</dbReference>
<dbReference type="GO" id="GO:0004674">
    <property type="term" value="F:protein serine/threonine kinase activity"/>
    <property type="evidence" value="ECO:0007669"/>
    <property type="project" value="InterPro"/>
</dbReference>
<evidence type="ECO:0000313" key="6">
    <source>
        <dbReference type="EMBL" id="CAD8054986.1"/>
    </source>
</evidence>
<evidence type="ECO:0000256" key="4">
    <source>
        <dbReference type="ARBA" id="ARBA00022840"/>
    </source>
</evidence>
<evidence type="ECO:0000313" key="7">
    <source>
        <dbReference type="Proteomes" id="UP000688137"/>
    </source>
</evidence>
<evidence type="ECO:0000256" key="3">
    <source>
        <dbReference type="ARBA" id="ARBA00022777"/>
    </source>
</evidence>
<dbReference type="SMART" id="SM00220">
    <property type="entry name" value="S_TKc"/>
    <property type="match status" value="1"/>
</dbReference>
<dbReference type="GO" id="GO:0000407">
    <property type="term" value="C:phagophore assembly site"/>
    <property type="evidence" value="ECO:0007669"/>
    <property type="project" value="TreeGrafter"/>
</dbReference>
<dbReference type="Pfam" id="PF00069">
    <property type="entry name" value="Pkinase"/>
    <property type="match status" value="1"/>
</dbReference>
<dbReference type="GO" id="GO:0000045">
    <property type="term" value="P:autophagosome assembly"/>
    <property type="evidence" value="ECO:0007669"/>
    <property type="project" value="TreeGrafter"/>
</dbReference>
<dbReference type="GO" id="GO:0016020">
    <property type="term" value="C:membrane"/>
    <property type="evidence" value="ECO:0007669"/>
    <property type="project" value="TreeGrafter"/>
</dbReference>
<sequence>MITQNQCIEDYRIQLNSSIGRGSYGEVFDCKSIKYPQLSLCAKIINAQVLEKYKNIEKMISQLVSQNKQNQNLVTIYDVKHMNEDKKLIIIMEKCESNLQKIINFQKKFNDLEVSNFIDQFLNGYQVLYDNNIIHRDIKPENILIKQKTYKLSDFGTGKIYKANDFKITKIGTPVYTAPEINSLVQDTELDDRFQKIKFNQHSKSQVDIFSLGIILYQMVYGELPFEQKQTSIIEFAKRIKQNPLQLTGQSQHKKIIEQMLIYYPDERMTFQCLYNIIAEKKNTKISYPISFKQKDNQIKQPQVSATMSSLNQNGGNQNGLNQIIINQNGGIQNISKKNEINQTGGNQNRVNQNIINLNGLNQNLFNQNGFNQNGLNQNLINQNGFNQNGVIKNELNQNEANQNRLNQQFQLQNNCMPNIKIKSNQFQTPPQKEDLSLISPHQKIKEYLQFLLNDNGDIIKDDIKNLIQYLIQNSTFSIDQLKQLITIYKNQIQKPDLCENKTLIFFYCILCILNNTTPLNIQSFDDKKLREEIKRLYDNLNST</sequence>
<protein>
    <recommendedName>
        <fullName evidence="5">Protein kinase domain-containing protein</fullName>
    </recommendedName>
</protein>
<keyword evidence="3" id="KW-0418">Kinase</keyword>
<keyword evidence="4" id="KW-0067">ATP-binding</keyword>